<dbReference type="Pfam" id="PF06945">
    <property type="entry name" value="DUF1289"/>
    <property type="match status" value="1"/>
</dbReference>
<dbReference type="AlphaFoldDB" id="A0A9X2J6G9"/>
<protein>
    <submittedName>
        <fullName evidence="1">DUF1289 domain-containing protein</fullName>
    </submittedName>
</protein>
<dbReference type="PANTHER" id="PTHR35175">
    <property type="entry name" value="DUF1289 DOMAIN-CONTAINING PROTEIN"/>
    <property type="match status" value="1"/>
</dbReference>
<name>A0A9X2J6G9_9GAMM</name>
<evidence type="ECO:0000313" key="2">
    <source>
        <dbReference type="Proteomes" id="UP001139028"/>
    </source>
</evidence>
<sequence>MSEQPVETAVPDERPVKSPCMSVCALNEEDVCEGCFRSGMEISRWGSITNEERRSILKLCTERARQMGRLW</sequence>
<comment type="caution">
    <text evidence="1">The sequence shown here is derived from an EMBL/GenBank/DDBJ whole genome shotgun (WGS) entry which is preliminary data.</text>
</comment>
<evidence type="ECO:0000313" key="1">
    <source>
        <dbReference type="EMBL" id="MCO1334605.1"/>
    </source>
</evidence>
<dbReference type="Proteomes" id="UP001139028">
    <property type="component" value="Unassembled WGS sequence"/>
</dbReference>
<dbReference type="RefSeq" id="WP_252466185.1">
    <property type="nucleotide sequence ID" value="NZ_JALBWM010000032.1"/>
</dbReference>
<dbReference type="PANTHER" id="PTHR35175:SF2">
    <property type="entry name" value="DUF1289 DOMAIN-CONTAINING PROTEIN"/>
    <property type="match status" value="1"/>
</dbReference>
<reference evidence="1" key="1">
    <citation type="journal article" date="2022" name="Arch. Microbiol.">
        <title>Microbulbifer okhotskensis sp. nov., isolated from a deep bottom sediment of the Okhotsk Sea.</title>
        <authorList>
            <person name="Romanenko L."/>
            <person name="Kurilenko V."/>
            <person name="Otstavnykh N."/>
            <person name="Velansky P."/>
            <person name="Isaeva M."/>
            <person name="Mikhailov V."/>
        </authorList>
    </citation>
    <scope>NUCLEOTIDE SEQUENCE</scope>
    <source>
        <strain evidence="1">OS29</strain>
    </source>
</reference>
<keyword evidence="2" id="KW-1185">Reference proteome</keyword>
<accession>A0A9X2J6G9</accession>
<proteinExistence type="predicted"/>
<organism evidence="1 2">
    <name type="scientific">Microbulbifer okhotskensis</name>
    <dbReference type="NCBI Taxonomy" id="2926617"/>
    <lineage>
        <taxon>Bacteria</taxon>
        <taxon>Pseudomonadati</taxon>
        <taxon>Pseudomonadota</taxon>
        <taxon>Gammaproteobacteria</taxon>
        <taxon>Cellvibrionales</taxon>
        <taxon>Microbulbiferaceae</taxon>
        <taxon>Microbulbifer</taxon>
    </lineage>
</organism>
<gene>
    <name evidence="1" type="ORF">MO867_09665</name>
</gene>
<dbReference type="EMBL" id="JALBWM010000032">
    <property type="protein sequence ID" value="MCO1334605.1"/>
    <property type="molecule type" value="Genomic_DNA"/>
</dbReference>
<dbReference type="InterPro" id="IPR010710">
    <property type="entry name" value="DUF1289"/>
</dbReference>